<dbReference type="OrthoDB" id="9777133at2"/>
<evidence type="ECO:0000256" key="1">
    <source>
        <dbReference type="HAMAP-Rule" id="MF_00652"/>
    </source>
</evidence>
<dbReference type="NCBIfam" id="NF002542">
    <property type="entry name" value="PRK02101.1-3"/>
    <property type="match status" value="1"/>
</dbReference>
<comment type="caution">
    <text evidence="2">The sequence shown here is derived from an EMBL/GenBank/DDBJ whole genome shotgun (WGS) entry which is preliminary data.</text>
</comment>
<dbReference type="AlphaFoldDB" id="A0A3M0ABV7"/>
<dbReference type="HAMAP" id="MF_00652">
    <property type="entry name" value="UPF0246"/>
    <property type="match status" value="1"/>
</dbReference>
<gene>
    <name evidence="2" type="ORF">DFR27_0004</name>
</gene>
<comment type="similarity">
    <text evidence="1">Belongs to the UPF0246 family.</text>
</comment>
<protein>
    <recommendedName>
        <fullName evidence="1">UPF0246 protein DFR27_0004</fullName>
    </recommendedName>
</protein>
<organism evidence="2 3">
    <name type="scientific">Umboniibacter marinipuniceus</name>
    <dbReference type="NCBI Taxonomy" id="569599"/>
    <lineage>
        <taxon>Bacteria</taxon>
        <taxon>Pseudomonadati</taxon>
        <taxon>Pseudomonadota</taxon>
        <taxon>Gammaproteobacteria</taxon>
        <taxon>Cellvibrionales</taxon>
        <taxon>Cellvibrionaceae</taxon>
        <taxon>Umboniibacter</taxon>
    </lineage>
</organism>
<dbReference type="GO" id="GO:0005829">
    <property type="term" value="C:cytosol"/>
    <property type="evidence" value="ECO:0007669"/>
    <property type="project" value="TreeGrafter"/>
</dbReference>
<dbReference type="InterPro" id="IPR005583">
    <property type="entry name" value="YaaA"/>
</dbReference>
<keyword evidence="3" id="KW-1185">Reference proteome</keyword>
<accession>A0A3M0ABV7</accession>
<dbReference type="GO" id="GO:0033194">
    <property type="term" value="P:response to hydroperoxide"/>
    <property type="evidence" value="ECO:0007669"/>
    <property type="project" value="TreeGrafter"/>
</dbReference>
<dbReference type="PANTHER" id="PTHR30283:SF4">
    <property type="entry name" value="PEROXIDE STRESS RESISTANCE PROTEIN YAAA"/>
    <property type="match status" value="1"/>
</dbReference>
<evidence type="ECO:0000313" key="3">
    <source>
        <dbReference type="Proteomes" id="UP000267187"/>
    </source>
</evidence>
<dbReference type="EMBL" id="REFJ01000001">
    <property type="protein sequence ID" value="RMA82057.1"/>
    <property type="molecule type" value="Genomic_DNA"/>
</dbReference>
<dbReference type="PANTHER" id="PTHR30283">
    <property type="entry name" value="PEROXIDE STRESS RESPONSE PROTEIN YAAA"/>
    <property type="match status" value="1"/>
</dbReference>
<reference evidence="2 3" key="1">
    <citation type="submission" date="2018-10" db="EMBL/GenBank/DDBJ databases">
        <title>Genomic Encyclopedia of Type Strains, Phase IV (KMG-IV): sequencing the most valuable type-strain genomes for metagenomic binning, comparative biology and taxonomic classification.</title>
        <authorList>
            <person name="Goeker M."/>
        </authorList>
    </citation>
    <scope>NUCLEOTIDE SEQUENCE [LARGE SCALE GENOMIC DNA]</scope>
    <source>
        <strain evidence="2 3">DSM 25080</strain>
    </source>
</reference>
<proteinExistence type="inferred from homology"/>
<evidence type="ECO:0000313" key="2">
    <source>
        <dbReference type="EMBL" id="RMA82057.1"/>
    </source>
</evidence>
<dbReference type="Proteomes" id="UP000267187">
    <property type="component" value="Unassembled WGS sequence"/>
</dbReference>
<name>A0A3M0ABV7_9GAMM</name>
<sequence length="257" mass="29404">MLILISPAKTLDFEQDTSQFRHSNTRFDTRSEQLIEGLRLLDAENIAKLMSVSESIAQLNFQRFQNWQPPKLDESSKQAVFAFRGDVYTGLDADSFSSADLEVAQNKLRILSGLYGLLRPLDNILPYRLEMGTKFAMEEHKNLYQFWGTDITEQLNADLKESNNDVVINLASNEYFKSVKTKLVHATIVTPVFKDTKHGKEKVISFYAKKARGRMARWLIDNPDFTLQDLRSYDLDGYVFSPDQSSAEAPTFVRAEL</sequence>
<dbReference type="Pfam" id="PF03883">
    <property type="entry name" value="H2O2_YaaD"/>
    <property type="match status" value="1"/>
</dbReference>
<dbReference type="RefSeq" id="WP_121875410.1">
    <property type="nucleotide sequence ID" value="NZ_REFJ01000001.1"/>
</dbReference>